<evidence type="ECO:0000313" key="4">
    <source>
        <dbReference type="EMBL" id="MDD7960932.1"/>
    </source>
</evidence>
<dbReference type="RefSeq" id="WP_274263638.1">
    <property type="nucleotide sequence ID" value="NZ_JAQZCI010000001.1"/>
</dbReference>
<keyword evidence="2" id="KW-0812">Transmembrane</keyword>
<sequence>MTTRRASRRPSVADPSAPLGWRVFGMLRSGILSLAAVIGAVCIVAFVAALAFNVRPVAVISGSMEPQIPVGAMVFTRTVPAGDVSPGDIVTVQRPRNLGLVTHRLVSSVEREPGVYEFVLRGDANDTDDPQPYAVSTVGQYVLHVPLLGYLTIGLQSSSGLFIAGGIALVLVALFLLDPARLRGSAQTRETEEESA</sequence>
<dbReference type="EMBL" id="JAQZCI010000001">
    <property type="protein sequence ID" value="MDD7960932.1"/>
    <property type="molecule type" value="Genomic_DNA"/>
</dbReference>
<dbReference type="Proteomes" id="UP001218170">
    <property type="component" value="Unassembled WGS sequence"/>
</dbReference>
<keyword evidence="2" id="KW-0472">Membrane</keyword>
<feature type="transmembrane region" description="Helical" evidence="2">
    <location>
        <begin position="31"/>
        <end position="52"/>
    </location>
</feature>
<dbReference type="InterPro" id="IPR001733">
    <property type="entry name" value="Peptidase_S26B"/>
</dbReference>
<dbReference type="EC" id="3.4.21.89" evidence="1"/>
<feature type="transmembrane region" description="Helical" evidence="2">
    <location>
        <begin position="153"/>
        <end position="177"/>
    </location>
</feature>
<protein>
    <recommendedName>
        <fullName evidence="1">Signal peptidase I</fullName>
        <ecNumber evidence="1">3.4.21.89</ecNumber>
    </recommendedName>
</protein>
<dbReference type="NCBIfam" id="TIGR02228">
    <property type="entry name" value="sigpep_I_arch"/>
    <property type="match status" value="1"/>
</dbReference>
<name>A0ABT5SFP3_9MICO</name>
<dbReference type="InterPro" id="IPR019533">
    <property type="entry name" value="Peptidase_S26"/>
</dbReference>
<proteinExistence type="predicted"/>
<organism evidence="4 5">
    <name type="scientific">Microbacterium thalli</name>
    <dbReference type="NCBI Taxonomy" id="3027921"/>
    <lineage>
        <taxon>Bacteria</taxon>
        <taxon>Bacillati</taxon>
        <taxon>Actinomycetota</taxon>
        <taxon>Actinomycetes</taxon>
        <taxon>Micrococcales</taxon>
        <taxon>Microbacteriaceae</taxon>
        <taxon>Microbacterium</taxon>
    </lineage>
</organism>
<evidence type="ECO:0000313" key="5">
    <source>
        <dbReference type="Proteomes" id="UP001218170"/>
    </source>
</evidence>
<dbReference type="GO" id="GO:0009003">
    <property type="term" value="F:signal peptidase activity"/>
    <property type="evidence" value="ECO:0007669"/>
    <property type="project" value="UniProtKB-EC"/>
</dbReference>
<evidence type="ECO:0000259" key="3">
    <source>
        <dbReference type="Pfam" id="PF10502"/>
    </source>
</evidence>
<evidence type="ECO:0000256" key="2">
    <source>
        <dbReference type="SAM" id="Phobius"/>
    </source>
</evidence>
<feature type="domain" description="Peptidase S26" evidence="3">
    <location>
        <begin position="36"/>
        <end position="97"/>
    </location>
</feature>
<gene>
    <name evidence="4" type="ORF">PUW80_01060</name>
</gene>
<dbReference type="PANTHER" id="PTHR10806">
    <property type="entry name" value="SIGNAL PEPTIDASE COMPLEX CATALYTIC SUBUNIT SEC11"/>
    <property type="match status" value="1"/>
</dbReference>
<accession>A0ABT5SFP3</accession>
<dbReference type="PANTHER" id="PTHR10806:SF6">
    <property type="entry name" value="SIGNAL PEPTIDASE COMPLEX CATALYTIC SUBUNIT SEC11"/>
    <property type="match status" value="1"/>
</dbReference>
<keyword evidence="2" id="KW-1133">Transmembrane helix</keyword>
<keyword evidence="4" id="KW-0378">Hydrolase</keyword>
<dbReference type="Pfam" id="PF10502">
    <property type="entry name" value="Peptidase_S26"/>
    <property type="match status" value="1"/>
</dbReference>
<dbReference type="CDD" id="cd06530">
    <property type="entry name" value="S26_SPase_I"/>
    <property type="match status" value="1"/>
</dbReference>
<reference evidence="4 5" key="1">
    <citation type="submission" date="2023-02" db="EMBL/GenBank/DDBJ databases">
        <title>Study of novel species of the Microbacterium genus.</title>
        <authorList>
            <person name="Arroyo-Herrera I."/>
            <person name="Roman-Ponce B."/>
            <person name="Vasquez-Murrieta M.S."/>
        </authorList>
    </citation>
    <scope>NUCLEOTIDE SEQUENCE [LARGE SCALE GENOMIC DNA]</scope>
    <source>
        <strain evidence="4 5">NE1TT3</strain>
    </source>
</reference>
<evidence type="ECO:0000256" key="1">
    <source>
        <dbReference type="NCBIfam" id="TIGR02228"/>
    </source>
</evidence>
<keyword evidence="5" id="KW-1185">Reference proteome</keyword>
<comment type="caution">
    <text evidence="4">The sequence shown here is derived from an EMBL/GenBank/DDBJ whole genome shotgun (WGS) entry which is preliminary data.</text>
</comment>